<keyword evidence="2" id="KW-0865">Zymogen</keyword>
<sequence>MKTISASVLILLFSSLAMADVHADYHKIINGELPISTQQVDEIYSKFIQHYKSENSGFNPVEHYITKGIDRKATFANKLQQIIKHNSDGTNTYKKGLNAFSDMTDEEFFDYYNIKAEQNCSATNRKSFGNSNANIPTEWDWRTFGVVSPVKNQGKCGSCWTFSTVGCVESHYLLKYGAFRNLSEQQLVDCAGDYDNHGCSGGLPSHAFEYIKDNGGLALETTYPYKAANGQCSIQKGQQSVGIRGGAVNISLNEDDLKQAIYLHGPVSVAFRVIDGFRDYKSGVYAVEGCANGPNDVNHAVLAVGFGTDENKVDYWIIKNSWGAAWGDQGFFKMKRGVNMCGIQNCNSYPQDVFDAQQAASFLKLQ</sequence>
<dbReference type="InterPro" id="IPR000668">
    <property type="entry name" value="Peptidase_C1A_C"/>
</dbReference>
<dbReference type="PRINTS" id="PR00705">
    <property type="entry name" value="PAPAIN"/>
</dbReference>
<dbReference type="CDD" id="cd02248">
    <property type="entry name" value="Peptidase_C1A"/>
    <property type="match status" value="1"/>
</dbReference>
<keyword evidence="3" id="KW-1015">Disulfide bond</keyword>
<evidence type="ECO:0000313" key="7">
    <source>
        <dbReference type="EMBL" id="AAO61485.1"/>
    </source>
</evidence>
<feature type="signal peptide" evidence="4">
    <location>
        <begin position="1"/>
        <end position="19"/>
    </location>
</feature>
<reference evidence="7" key="1">
    <citation type="journal article" date="2003" name="Eukaryot. Cell">
        <title>Cysteine proteases and cell differentiation: excystment of the ciliated protist Sterkiella histriomuscorum.</title>
        <authorList>
            <person name="Villalobo E."/>
            <person name="Moch C."/>
            <person name="Fryd-Versavel G."/>
            <person name="Fleury-Aubusson A."/>
            <person name="Morin L."/>
        </authorList>
    </citation>
    <scope>NUCLEOTIDE SEQUENCE</scope>
</reference>
<dbReference type="FunFam" id="3.90.70.10:FF:000039">
    <property type="entry name" value="Cysteine proteinase 2, putative"/>
    <property type="match status" value="1"/>
</dbReference>
<dbReference type="GO" id="GO:0006508">
    <property type="term" value="P:proteolysis"/>
    <property type="evidence" value="ECO:0007669"/>
    <property type="project" value="InterPro"/>
</dbReference>
<dbReference type="InterPro" id="IPR000169">
    <property type="entry name" value="Pept_cys_AS"/>
</dbReference>
<comment type="similarity">
    <text evidence="1">Belongs to the peptidase C1 family.</text>
</comment>
<protein>
    <submittedName>
        <fullName evidence="7">Cathepsin H</fullName>
    </submittedName>
</protein>
<evidence type="ECO:0000259" key="6">
    <source>
        <dbReference type="SMART" id="SM00848"/>
    </source>
</evidence>
<dbReference type="PROSITE" id="PS00639">
    <property type="entry name" value="THIOL_PROTEASE_HIS"/>
    <property type="match status" value="1"/>
</dbReference>
<dbReference type="InterPro" id="IPR039417">
    <property type="entry name" value="Peptidase_C1A_papain-like"/>
</dbReference>
<feature type="domain" description="Cathepsin propeptide inhibitor" evidence="6">
    <location>
        <begin position="44"/>
        <end position="108"/>
    </location>
</feature>
<accession>Q86GS8</accession>
<dbReference type="PROSITE" id="PS00139">
    <property type="entry name" value="THIOL_PROTEASE_CYS"/>
    <property type="match status" value="1"/>
</dbReference>
<dbReference type="GO" id="GO:0008234">
    <property type="term" value="F:cysteine-type peptidase activity"/>
    <property type="evidence" value="ECO:0007669"/>
    <property type="project" value="InterPro"/>
</dbReference>
<dbReference type="EMBL" id="AY204513">
    <property type="protein sequence ID" value="AAO61485.1"/>
    <property type="molecule type" value="Genomic_DNA"/>
</dbReference>
<dbReference type="InterPro" id="IPR013128">
    <property type="entry name" value="Peptidase_C1A"/>
</dbReference>
<evidence type="ECO:0000256" key="3">
    <source>
        <dbReference type="ARBA" id="ARBA00023157"/>
    </source>
</evidence>
<dbReference type="InterPro" id="IPR013201">
    <property type="entry name" value="Prot_inhib_I29"/>
</dbReference>
<organism evidence="7">
    <name type="scientific">Oxytricha trifallax</name>
    <name type="common">Sterkiella histriomuscorum</name>
    <dbReference type="NCBI Taxonomy" id="94289"/>
    <lineage>
        <taxon>Eukaryota</taxon>
        <taxon>Sar</taxon>
        <taxon>Alveolata</taxon>
        <taxon>Ciliophora</taxon>
        <taxon>Intramacronucleata</taxon>
        <taxon>Spirotrichea</taxon>
        <taxon>Stichotrichia</taxon>
        <taxon>Sporadotrichida</taxon>
        <taxon>Oxytrichidae</taxon>
        <taxon>Stylonychinae</taxon>
        <taxon>Sterkiella</taxon>
    </lineage>
</organism>
<dbReference type="AlphaFoldDB" id="Q86GS8"/>
<name>Q86GS8_OXYTR</name>
<dbReference type="PROSITE" id="PS00640">
    <property type="entry name" value="THIOL_PROTEASE_ASN"/>
    <property type="match status" value="1"/>
</dbReference>
<keyword evidence="4" id="KW-0732">Signal</keyword>
<dbReference type="PANTHER" id="PTHR12411">
    <property type="entry name" value="CYSTEINE PROTEASE FAMILY C1-RELATED"/>
    <property type="match status" value="1"/>
</dbReference>
<dbReference type="SUPFAM" id="SSF54001">
    <property type="entry name" value="Cysteine proteinases"/>
    <property type="match status" value="1"/>
</dbReference>
<evidence type="ECO:0000256" key="4">
    <source>
        <dbReference type="SAM" id="SignalP"/>
    </source>
</evidence>
<dbReference type="Gene3D" id="3.90.70.10">
    <property type="entry name" value="Cysteine proteinases"/>
    <property type="match status" value="1"/>
</dbReference>
<proteinExistence type="inferred from homology"/>
<dbReference type="InterPro" id="IPR025660">
    <property type="entry name" value="Pept_his_AS"/>
</dbReference>
<feature type="chain" id="PRO_5018666993" evidence="4">
    <location>
        <begin position="20"/>
        <end position="366"/>
    </location>
</feature>
<evidence type="ECO:0000259" key="5">
    <source>
        <dbReference type="SMART" id="SM00645"/>
    </source>
</evidence>
<evidence type="ECO:0000256" key="1">
    <source>
        <dbReference type="ARBA" id="ARBA00008455"/>
    </source>
</evidence>
<dbReference type="InterPro" id="IPR038765">
    <property type="entry name" value="Papain-like_cys_pep_sf"/>
</dbReference>
<feature type="domain" description="Peptidase C1A papain C-terminal" evidence="5">
    <location>
        <begin position="135"/>
        <end position="351"/>
    </location>
</feature>
<dbReference type="InterPro" id="IPR025661">
    <property type="entry name" value="Pept_asp_AS"/>
</dbReference>
<dbReference type="Pfam" id="PF08246">
    <property type="entry name" value="Inhibitor_I29"/>
    <property type="match status" value="1"/>
</dbReference>
<dbReference type="Pfam" id="PF00112">
    <property type="entry name" value="Peptidase_C1"/>
    <property type="match status" value="1"/>
</dbReference>
<evidence type="ECO:0000256" key="2">
    <source>
        <dbReference type="ARBA" id="ARBA00023145"/>
    </source>
</evidence>
<dbReference type="SMART" id="SM00645">
    <property type="entry name" value="Pept_C1"/>
    <property type="match status" value="1"/>
</dbReference>
<dbReference type="SMART" id="SM00848">
    <property type="entry name" value="Inhibitor_I29"/>
    <property type="match status" value="1"/>
</dbReference>